<protein>
    <submittedName>
        <fullName evidence="2">Uncharacterized protein</fullName>
    </submittedName>
</protein>
<dbReference type="Proteomes" id="UP000714618">
    <property type="component" value="Unassembled WGS sequence"/>
</dbReference>
<feature type="non-terminal residue" evidence="2">
    <location>
        <position position="193"/>
    </location>
</feature>
<comment type="caution">
    <text evidence="2">The sequence shown here is derived from an EMBL/GenBank/DDBJ whole genome shotgun (WGS) entry which is preliminary data.</text>
</comment>
<dbReference type="PANTHER" id="PTHR39605">
    <property type="entry name" value="MAJOR FACILITATOR SUPERFAMILY (MFS) PROFILE DOMAIN-CONTAINING PROTEIN"/>
    <property type="match status" value="1"/>
</dbReference>
<keyword evidence="1" id="KW-0812">Transmembrane</keyword>
<sequence>ISHGCECKHSDNGGSSILTRPQNFRIYNQATAALLALEAAPLLLSPSMAAWMASSEPKTVSAFETLVARELGFALLLCSFLALLFSGELHRLWDDADNVPSASATAASPYSSATTIATLLYHLATGILMYISGTSAQLSGILIAGALAHMVLGGAGLLVLVFANDGKISKRTGADKRTSGFMFKNQAHIQKHS</sequence>
<feature type="transmembrane region" description="Helical" evidence="1">
    <location>
        <begin position="30"/>
        <end position="51"/>
    </location>
</feature>
<accession>A0A9N8K2L5</accession>
<dbReference type="AlphaFoldDB" id="A0A9N8K2L5"/>
<dbReference type="EMBL" id="CAIJEO010000008">
    <property type="protein sequence ID" value="CAD0097478.1"/>
    <property type="molecule type" value="Genomic_DNA"/>
</dbReference>
<evidence type="ECO:0000313" key="2">
    <source>
        <dbReference type="EMBL" id="CAD0097478.1"/>
    </source>
</evidence>
<dbReference type="OrthoDB" id="2550114at2759"/>
<evidence type="ECO:0000313" key="3">
    <source>
        <dbReference type="Proteomes" id="UP000714618"/>
    </source>
</evidence>
<organism evidence="2 3">
    <name type="scientific">Aureobasidium mustum</name>
    <dbReference type="NCBI Taxonomy" id="2773714"/>
    <lineage>
        <taxon>Eukaryota</taxon>
        <taxon>Fungi</taxon>
        <taxon>Dikarya</taxon>
        <taxon>Ascomycota</taxon>
        <taxon>Pezizomycotina</taxon>
        <taxon>Dothideomycetes</taxon>
        <taxon>Dothideomycetidae</taxon>
        <taxon>Dothideales</taxon>
        <taxon>Saccotheciaceae</taxon>
        <taxon>Aureobasidium</taxon>
    </lineage>
</organism>
<proteinExistence type="predicted"/>
<feature type="transmembrane region" description="Helical" evidence="1">
    <location>
        <begin position="110"/>
        <end position="132"/>
    </location>
</feature>
<keyword evidence="1" id="KW-0472">Membrane</keyword>
<keyword evidence="3" id="KW-1185">Reference proteome</keyword>
<feature type="non-terminal residue" evidence="2">
    <location>
        <position position="1"/>
    </location>
</feature>
<keyword evidence="1" id="KW-1133">Transmembrane helix</keyword>
<name>A0A9N8K2L5_9PEZI</name>
<feature type="transmembrane region" description="Helical" evidence="1">
    <location>
        <begin position="71"/>
        <end position="89"/>
    </location>
</feature>
<gene>
    <name evidence="2" type="ORF">AWRI4233_LOCUS6302</name>
</gene>
<dbReference type="PANTHER" id="PTHR39605:SF1">
    <property type="entry name" value="MAJOR FACILITATOR SUPERFAMILY (MFS) PROFILE DOMAIN-CONTAINING PROTEIN"/>
    <property type="match status" value="1"/>
</dbReference>
<evidence type="ECO:0000256" key="1">
    <source>
        <dbReference type="SAM" id="Phobius"/>
    </source>
</evidence>
<feature type="transmembrane region" description="Helical" evidence="1">
    <location>
        <begin position="138"/>
        <end position="163"/>
    </location>
</feature>
<reference evidence="2" key="1">
    <citation type="submission" date="2020-06" db="EMBL/GenBank/DDBJ databases">
        <authorList>
            <person name="Onetto C."/>
        </authorList>
    </citation>
    <scope>NUCLEOTIDE SEQUENCE</scope>
</reference>